<dbReference type="InterPro" id="IPR050377">
    <property type="entry name" value="Radical_SAM_PqqE_MftC-like"/>
</dbReference>
<dbReference type="PROSITE" id="PS51918">
    <property type="entry name" value="RADICAL_SAM"/>
    <property type="match status" value="1"/>
</dbReference>
<dbReference type="InterPro" id="IPR007197">
    <property type="entry name" value="rSAM"/>
</dbReference>
<accession>A0AA92WDQ0</accession>
<comment type="caution">
    <text evidence="7">The sequence shown here is derived from an EMBL/GenBank/DDBJ whole genome shotgun (WGS) entry which is preliminary data.</text>
</comment>
<evidence type="ECO:0000313" key="8">
    <source>
        <dbReference type="Proteomes" id="UP000285604"/>
    </source>
</evidence>
<dbReference type="Pfam" id="PF04055">
    <property type="entry name" value="Radical_SAM"/>
    <property type="match status" value="1"/>
</dbReference>
<protein>
    <submittedName>
        <fullName evidence="7">Radical SAM protein</fullName>
    </submittedName>
</protein>
<dbReference type="InterPro" id="IPR058240">
    <property type="entry name" value="rSAM_sf"/>
</dbReference>
<reference evidence="7 8" key="1">
    <citation type="submission" date="2018-08" db="EMBL/GenBank/DDBJ databases">
        <title>A genome reference for cultivated species of the human gut microbiota.</title>
        <authorList>
            <person name="Zou Y."/>
            <person name="Xue W."/>
            <person name="Luo G."/>
        </authorList>
    </citation>
    <scope>NUCLEOTIDE SEQUENCE [LARGE SCALE GENOMIC DNA]</scope>
    <source>
        <strain evidence="7 8">OF03-3</strain>
    </source>
</reference>
<proteinExistence type="predicted"/>
<dbReference type="InterPro" id="IPR013785">
    <property type="entry name" value="Aldolase_TIM"/>
</dbReference>
<dbReference type="AlphaFoldDB" id="A0AA92WDQ0"/>
<keyword evidence="5" id="KW-0411">Iron-sulfur</keyword>
<dbReference type="SFLD" id="SFLDG01067">
    <property type="entry name" value="SPASM/twitch_domain_containing"/>
    <property type="match status" value="1"/>
</dbReference>
<dbReference type="GO" id="GO:0046872">
    <property type="term" value="F:metal ion binding"/>
    <property type="evidence" value="ECO:0007669"/>
    <property type="project" value="UniProtKB-KW"/>
</dbReference>
<dbReference type="Proteomes" id="UP000285604">
    <property type="component" value="Unassembled WGS sequence"/>
</dbReference>
<dbReference type="PANTHER" id="PTHR11228:SF7">
    <property type="entry name" value="PQQA PEPTIDE CYCLASE"/>
    <property type="match status" value="1"/>
</dbReference>
<sequence length="444" mass="50482">MKRKSGSYQVDDILCFPENISLIPFEHKTLVLSADTGNWIVLHNDSQLKYLNQLISGVTIGGVYEKAQQEDALPDLMKVLSSVYARSFAQVGHSPLATVVNASKYLNVYLTNACNLHCVHCFMNAGIKLEHELSVEKWKEVLRDFSQADGEFVTFTGGEPTMYDGFEEIVTFAHQLGLNVTVLSNGLLWTEEKILRLKTCIDEIQFSIDGVTEQDNAKVRGKNHFQKVVDTVCRFAMADVRTSVATTFTWENLSTADAYKHFVDSIRQRVGDKVFFKLTKKILPGRGKTFSDEENRRYYEQIDAIERYVDPTAGYANFIEGHEPNVMIRNCGFGGLSISSNGNVYFCNRIHEVDCFGNVNRDSLQDVLTKGRQVLNDTAVENVEPCKGCILRYICGGDCRIDHFNFKGHIKGWNQKFVQTRCTDEFKKRLIKKMVDSFTFYYNV</sequence>
<dbReference type="GO" id="GO:0051536">
    <property type="term" value="F:iron-sulfur cluster binding"/>
    <property type="evidence" value="ECO:0007669"/>
    <property type="project" value="UniProtKB-KW"/>
</dbReference>
<dbReference type="GO" id="GO:0003824">
    <property type="term" value="F:catalytic activity"/>
    <property type="evidence" value="ECO:0007669"/>
    <property type="project" value="InterPro"/>
</dbReference>
<dbReference type="SFLD" id="SFLDG01386">
    <property type="entry name" value="main_SPASM_domain-containing"/>
    <property type="match status" value="1"/>
</dbReference>
<evidence type="ECO:0000259" key="6">
    <source>
        <dbReference type="PROSITE" id="PS51918"/>
    </source>
</evidence>
<evidence type="ECO:0000256" key="2">
    <source>
        <dbReference type="ARBA" id="ARBA00022691"/>
    </source>
</evidence>
<dbReference type="CDD" id="cd01335">
    <property type="entry name" value="Radical_SAM"/>
    <property type="match status" value="1"/>
</dbReference>
<evidence type="ECO:0000256" key="4">
    <source>
        <dbReference type="ARBA" id="ARBA00023004"/>
    </source>
</evidence>
<dbReference type="SUPFAM" id="SSF102114">
    <property type="entry name" value="Radical SAM enzymes"/>
    <property type="match status" value="1"/>
</dbReference>
<keyword evidence="3" id="KW-0479">Metal-binding</keyword>
<evidence type="ECO:0000256" key="3">
    <source>
        <dbReference type="ARBA" id="ARBA00022723"/>
    </source>
</evidence>
<organism evidence="7 8">
    <name type="scientific">Segatella copri</name>
    <dbReference type="NCBI Taxonomy" id="165179"/>
    <lineage>
        <taxon>Bacteria</taxon>
        <taxon>Pseudomonadati</taxon>
        <taxon>Bacteroidota</taxon>
        <taxon>Bacteroidia</taxon>
        <taxon>Bacteroidales</taxon>
        <taxon>Prevotellaceae</taxon>
        <taxon>Segatella</taxon>
    </lineage>
</organism>
<keyword evidence="2" id="KW-0949">S-adenosyl-L-methionine</keyword>
<feature type="domain" description="Radical SAM core" evidence="6">
    <location>
        <begin position="100"/>
        <end position="329"/>
    </location>
</feature>
<dbReference type="SFLD" id="SFLDS00029">
    <property type="entry name" value="Radical_SAM"/>
    <property type="match status" value="1"/>
</dbReference>
<name>A0AA92WDQ0_9BACT</name>
<dbReference type="Pfam" id="PF13186">
    <property type="entry name" value="SPASM"/>
    <property type="match status" value="1"/>
</dbReference>
<dbReference type="PANTHER" id="PTHR11228">
    <property type="entry name" value="RADICAL SAM DOMAIN PROTEIN"/>
    <property type="match status" value="1"/>
</dbReference>
<dbReference type="NCBIfam" id="TIGR04085">
    <property type="entry name" value="rSAM_more_4Fe4S"/>
    <property type="match status" value="1"/>
</dbReference>
<dbReference type="InterPro" id="IPR023885">
    <property type="entry name" value="4Fe4S-binding_SPASM_dom"/>
</dbReference>
<comment type="cofactor">
    <cofactor evidence="1">
        <name>[4Fe-4S] cluster</name>
        <dbReference type="ChEBI" id="CHEBI:49883"/>
    </cofactor>
</comment>
<evidence type="ECO:0000313" key="7">
    <source>
        <dbReference type="EMBL" id="RGX91504.1"/>
    </source>
</evidence>
<dbReference type="EMBL" id="QSCI01000074">
    <property type="protein sequence ID" value="RGX91504.1"/>
    <property type="molecule type" value="Genomic_DNA"/>
</dbReference>
<gene>
    <name evidence="7" type="ORF">DXA63_12785</name>
</gene>
<evidence type="ECO:0000256" key="1">
    <source>
        <dbReference type="ARBA" id="ARBA00001966"/>
    </source>
</evidence>
<dbReference type="Gene3D" id="3.20.20.70">
    <property type="entry name" value="Aldolase class I"/>
    <property type="match status" value="1"/>
</dbReference>
<evidence type="ECO:0000256" key="5">
    <source>
        <dbReference type="ARBA" id="ARBA00023014"/>
    </source>
</evidence>
<keyword evidence="4" id="KW-0408">Iron</keyword>